<feature type="binding site" evidence="4">
    <location>
        <position position="48"/>
    </location>
    <ligand>
        <name>substrate</name>
    </ligand>
</feature>
<comment type="cofactor">
    <cofactor evidence="5">
        <name>Mg(2+)</name>
        <dbReference type="ChEBI" id="CHEBI:18420"/>
    </cofactor>
</comment>
<dbReference type="Gene3D" id="3.40.50.10420">
    <property type="entry name" value="NagB/RpiA/CoA transferase-like"/>
    <property type="match status" value="1"/>
</dbReference>
<keyword evidence="5" id="KW-0460">Magnesium</keyword>
<dbReference type="eggNOG" id="COG0212">
    <property type="taxonomic scope" value="Bacteria"/>
</dbReference>
<keyword evidence="7" id="KW-1185">Reference proteome</keyword>
<name>A0A0A1W2U1_9SPHN</name>
<dbReference type="NCBIfam" id="TIGR02727">
    <property type="entry name" value="MTHFS_bact"/>
    <property type="match status" value="1"/>
</dbReference>
<accession>A0A0A1W2U1</accession>
<dbReference type="AlphaFoldDB" id="A0A0A1W2U1"/>
<reference evidence="6 7" key="1">
    <citation type="submission" date="2014-11" db="EMBL/GenBank/DDBJ databases">
        <title>Whole genome shotgun sequence of Sphingomonas parapaucimobilis NBRC 15100.</title>
        <authorList>
            <person name="Katano-Makiyama Y."/>
            <person name="Hosoyama A."/>
            <person name="Hashimoto M."/>
            <person name="Hosoyama Y."/>
            <person name="Noguchi M."/>
            <person name="Numata M."/>
            <person name="Tsuchikane K."/>
            <person name="Hirakata S."/>
            <person name="Uohara A."/>
            <person name="Shimodaira J."/>
            <person name="Ohji S."/>
            <person name="Ichikawa N."/>
            <person name="Kimura A."/>
            <person name="Yamazoe A."/>
            <person name="Fujita N."/>
        </authorList>
    </citation>
    <scope>NUCLEOTIDE SEQUENCE [LARGE SCALE GENOMIC DNA]</scope>
    <source>
        <strain evidence="6 7">NBRC 15100</strain>
    </source>
</reference>
<evidence type="ECO:0000256" key="5">
    <source>
        <dbReference type="RuleBase" id="RU361279"/>
    </source>
</evidence>
<evidence type="ECO:0000256" key="2">
    <source>
        <dbReference type="ARBA" id="ARBA00022741"/>
    </source>
</evidence>
<evidence type="ECO:0000313" key="7">
    <source>
        <dbReference type="Proteomes" id="UP000032305"/>
    </source>
</evidence>
<evidence type="ECO:0000256" key="4">
    <source>
        <dbReference type="PIRSR" id="PIRSR006806-1"/>
    </source>
</evidence>
<dbReference type="PANTHER" id="PTHR23407">
    <property type="entry name" value="ATPASE INHIBITOR/5-FORMYLTETRAHYDROFOLATE CYCLO-LIGASE"/>
    <property type="match status" value="1"/>
</dbReference>
<keyword evidence="5" id="KW-0479">Metal-binding</keyword>
<protein>
    <recommendedName>
        <fullName evidence="5">5-formyltetrahydrofolate cyclo-ligase</fullName>
        <ecNumber evidence="5">6.3.3.2</ecNumber>
    </recommendedName>
</protein>
<sequence>MIDKRALRARMRAVRDAHGPGLLPVARPFLDRLLPQQVIAAYRPLGAEADPALWIEAALHAGATIALPHVTDRASPIRFLTWADGEDLNVGAFGLHQPSPDSPECRPDIILTPLVGFDRRGNRLGQGAGHYDRAFAANPDAWRVGIAWSMQEAEELVPDSWDVPLHAIATESEWIVP</sequence>
<comment type="caution">
    <text evidence="6">The sequence shown here is derived from an EMBL/GenBank/DDBJ whole genome shotgun (WGS) entry which is preliminary data.</text>
</comment>
<dbReference type="GO" id="GO:0035999">
    <property type="term" value="P:tetrahydrofolate interconversion"/>
    <property type="evidence" value="ECO:0007669"/>
    <property type="project" value="TreeGrafter"/>
</dbReference>
<proteinExistence type="inferred from homology"/>
<dbReference type="GO" id="GO:0005524">
    <property type="term" value="F:ATP binding"/>
    <property type="evidence" value="ECO:0007669"/>
    <property type="project" value="UniProtKB-KW"/>
</dbReference>
<evidence type="ECO:0000313" key="6">
    <source>
        <dbReference type="EMBL" id="GAL99657.1"/>
    </source>
</evidence>
<dbReference type="Proteomes" id="UP000032305">
    <property type="component" value="Unassembled WGS sequence"/>
</dbReference>
<keyword evidence="6" id="KW-0436">Ligase</keyword>
<dbReference type="GO" id="GO:0009396">
    <property type="term" value="P:folic acid-containing compound biosynthetic process"/>
    <property type="evidence" value="ECO:0007669"/>
    <property type="project" value="TreeGrafter"/>
</dbReference>
<evidence type="ECO:0000256" key="3">
    <source>
        <dbReference type="ARBA" id="ARBA00022840"/>
    </source>
</evidence>
<comment type="similarity">
    <text evidence="1 5">Belongs to the 5-formyltetrahydrofolate cyclo-ligase family.</text>
</comment>
<dbReference type="EC" id="6.3.3.2" evidence="5"/>
<dbReference type="Pfam" id="PF01812">
    <property type="entry name" value="5-FTHF_cyc-lig"/>
    <property type="match status" value="1"/>
</dbReference>
<keyword evidence="2 4" id="KW-0547">Nucleotide-binding</keyword>
<dbReference type="GO" id="GO:0046872">
    <property type="term" value="F:metal ion binding"/>
    <property type="evidence" value="ECO:0007669"/>
    <property type="project" value="UniProtKB-KW"/>
</dbReference>
<dbReference type="GO" id="GO:0030272">
    <property type="term" value="F:5-formyltetrahydrofolate cyclo-ligase activity"/>
    <property type="evidence" value="ECO:0007669"/>
    <property type="project" value="UniProtKB-EC"/>
</dbReference>
<dbReference type="InterPro" id="IPR002698">
    <property type="entry name" value="FTHF_cligase"/>
</dbReference>
<dbReference type="PANTHER" id="PTHR23407:SF1">
    <property type="entry name" value="5-FORMYLTETRAHYDROFOLATE CYCLO-LIGASE"/>
    <property type="match status" value="1"/>
</dbReference>
<keyword evidence="3 4" id="KW-0067">ATP-binding</keyword>
<gene>
    <name evidence="6" type="ORF">SP5_007_00490</name>
</gene>
<dbReference type="InterPro" id="IPR037171">
    <property type="entry name" value="NagB/RpiA_transferase-like"/>
</dbReference>
<dbReference type="RefSeq" id="WP_042483234.1">
    <property type="nucleotide sequence ID" value="NZ_BBPI01000007.1"/>
</dbReference>
<comment type="catalytic activity">
    <reaction evidence="5">
        <text>(6S)-5-formyl-5,6,7,8-tetrahydrofolate + ATP = (6R)-5,10-methenyltetrahydrofolate + ADP + phosphate</text>
        <dbReference type="Rhea" id="RHEA:10488"/>
        <dbReference type="ChEBI" id="CHEBI:30616"/>
        <dbReference type="ChEBI" id="CHEBI:43474"/>
        <dbReference type="ChEBI" id="CHEBI:57455"/>
        <dbReference type="ChEBI" id="CHEBI:57457"/>
        <dbReference type="ChEBI" id="CHEBI:456216"/>
        <dbReference type="EC" id="6.3.3.2"/>
    </reaction>
</comment>
<organism evidence="6 7">
    <name type="scientific">Sphingomonas parapaucimobilis NBRC 15100</name>
    <dbReference type="NCBI Taxonomy" id="1219049"/>
    <lineage>
        <taxon>Bacteria</taxon>
        <taxon>Pseudomonadati</taxon>
        <taxon>Pseudomonadota</taxon>
        <taxon>Alphaproteobacteria</taxon>
        <taxon>Sphingomonadales</taxon>
        <taxon>Sphingomonadaceae</taxon>
        <taxon>Sphingomonas</taxon>
    </lineage>
</organism>
<dbReference type="OrthoDB" id="9801938at2"/>
<dbReference type="SUPFAM" id="SSF100950">
    <property type="entry name" value="NagB/RpiA/CoA transferase-like"/>
    <property type="match status" value="1"/>
</dbReference>
<dbReference type="InterPro" id="IPR024185">
    <property type="entry name" value="FTHF_cligase-like_sf"/>
</dbReference>
<evidence type="ECO:0000256" key="1">
    <source>
        <dbReference type="ARBA" id="ARBA00010638"/>
    </source>
</evidence>
<dbReference type="EMBL" id="BBPI01000007">
    <property type="protein sequence ID" value="GAL99657.1"/>
    <property type="molecule type" value="Genomic_DNA"/>
</dbReference>
<feature type="binding site" evidence="4">
    <location>
        <begin position="123"/>
        <end position="131"/>
    </location>
    <ligand>
        <name>ATP</name>
        <dbReference type="ChEBI" id="CHEBI:30616"/>
    </ligand>
</feature>